<reference evidence="2 3" key="1">
    <citation type="submission" date="2021-06" db="EMBL/GenBank/DDBJ databases">
        <title>Whole genome sequences of Flavobacterium sp. KK2020170 and assembly.</title>
        <authorList>
            <person name="Kitahara K."/>
            <person name="Miyoshi S."/>
            <person name="Uesaka K."/>
        </authorList>
    </citation>
    <scope>NUCLEOTIDE SEQUENCE [LARGE SCALE GENOMIC DNA]</scope>
    <source>
        <strain evidence="2 3">KK2020170</strain>
    </source>
</reference>
<keyword evidence="1" id="KW-0472">Membrane</keyword>
<accession>A0ABM7S9K1</accession>
<proteinExistence type="predicted"/>
<dbReference type="Proteomes" id="UP000825258">
    <property type="component" value="Chromosome"/>
</dbReference>
<sequence>MEKGKNTAIVAYVTIIGSVIAIFMNQDENKSEFASFHIRQALGIFLTWGLFGYIVGNLDNWIMSSALYICIFLLWVFGFIGCLNGEKRVVPIVGEFYQKFFKSL</sequence>
<evidence type="ECO:0008006" key="4">
    <source>
        <dbReference type="Google" id="ProtNLM"/>
    </source>
</evidence>
<feature type="transmembrane region" description="Helical" evidence="1">
    <location>
        <begin position="61"/>
        <end position="83"/>
    </location>
</feature>
<feature type="transmembrane region" description="Helical" evidence="1">
    <location>
        <begin position="6"/>
        <end position="24"/>
    </location>
</feature>
<keyword evidence="3" id="KW-1185">Reference proteome</keyword>
<dbReference type="RefSeq" id="WP_221258515.1">
    <property type="nucleotide sequence ID" value="NZ_AP024749.1"/>
</dbReference>
<keyword evidence="1" id="KW-0812">Transmembrane</keyword>
<protein>
    <recommendedName>
        <fullName evidence="4">Chloroplast import component protein (Tic20)</fullName>
    </recommendedName>
</protein>
<dbReference type="EMBL" id="AP024749">
    <property type="protein sequence ID" value="BCY29436.1"/>
    <property type="molecule type" value="Genomic_DNA"/>
</dbReference>
<name>A0ABM7S9K1_9FLAO</name>
<evidence type="ECO:0000313" key="2">
    <source>
        <dbReference type="EMBL" id="BCY29436.1"/>
    </source>
</evidence>
<gene>
    <name evidence="2" type="ORF">KK2020170_23040</name>
</gene>
<organism evidence="2 3">
    <name type="scientific">Flavobacterium okayamense</name>
    <dbReference type="NCBI Taxonomy" id="2830782"/>
    <lineage>
        <taxon>Bacteria</taxon>
        <taxon>Pseudomonadati</taxon>
        <taxon>Bacteroidota</taxon>
        <taxon>Flavobacteriia</taxon>
        <taxon>Flavobacteriales</taxon>
        <taxon>Flavobacteriaceae</taxon>
        <taxon>Flavobacterium</taxon>
    </lineage>
</organism>
<keyword evidence="1" id="KW-1133">Transmembrane helix</keyword>
<evidence type="ECO:0000313" key="3">
    <source>
        <dbReference type="Proteomes" id="UP000825258"/>
    </source>
</evidence>
<evidence type="ECO:0000256" key="1">
    <source>
        <dbReference type="SAM" id="Phobius"/>
    </source>
</evidence>